<feature type="transmembrane region" description="Helical" evidence="1">
    <location>
        <begin position="15"/>
        <end position="34"/>
    </location>
</feature>
<evidence type="ECO:0000256" key="1">
    <source>
        <dbReference type="SAM" id="Phobius"/>
    </source>
</evidence>
<reference evidence="3 4" key="1">
    <citation type="submission" date="2021-06" db="EMBL/GenBank/DDBJ databases">
        <authorList>
            <person name="Palmer J.M."/>
        </authorList>
    </citation>
    <scope>NUCLEOTIDE SEQUENCE [LARGE SCALE GENOMIC DNA]</scope>
    <source>
        <strain evidence="3 4">GA_2019</strain>
        <tissue evidence="3">Muscle</tissue>
    </source>
</reference>
<evidence type="ECO:0000259" key="2">
    <source>
        <dbReference type="SMART" id="SM00568"/>
    </source>
</evidence>
<keyword evidence="1" id="KW-1133">Transmembrane helix</keyword>
<dbReference type="InterPro" id="IPR011993">
    <property type="entry name" value="PH-like_dom_sf"/>
</dbReference>
<name>A0ABV0MGJ4_9TELE</name>
<protein>
    <recommendedName>
        <fullName evidence="2">GRAM domain-containing protein</fullName>
    </recommendedName>
</protein>
<dbReference type="SMART" id="SM00568">
    <property type="entry name" value="GRAM"/>
    <property type="match status" value="1"/>
</dbReference>
<dbReference type="Pfam" id="PF02893">
    <property type="entry name" value="GRAM"/>
    <property type="match status" value="1"/>
</dbReference>
<evidence type="ECO:0000313" key="4">
    <source>
        <dbReference type="Proteomes" id="UP001476798"/>
    </source>
</evidence>
<proteinExistence type="predicted"/>
<keyword evidence="4" id="KW-1185">Reference proteome</keyword>
<dbReference type="Proteomes" id="UP001476798">
    <property type="component" value="Unassembled WGS sequence"/>
</dbReference>
<dbReference type="PANTHER" id="PTHR47666:SF4">
    <property type="entry name" value="TBC1 DOMAIN FAMILY MEMBER 8B"/>
    <property type="match status" value="1"/>
</dbReference>
<dbReference type="PANTHER" id="PTHR47666">
    <property type="entry name" value="PROTEIN VASCULAR ASSOCIATED DEATH 1, CHLOROPLASTIC"/>
    <property type="match status" value="1"/>
</dbReference>
<gene>
    <name evidence="3" type="ORF">GOODEAATRI_010023</name>
</gene>
<dbReference type="Gene3D" id="2.30.29.30">
    <property type="entry name" value="Pleckstrin-homology domain (PH domain)/Phosphotyrosine-binding domain (PTB)"/>
    <property type="match status" value="1"/>
</dbReference>
<evidence type="ECO:0000313" key="3">
    <source>
        <dbReference type="EMBL" id="MEQ2158222.1"/>
    </source>
</evidence>
<keyword evidence="1" id="KW-0812">Transmembrane</keyword>
<comment type="caution">
    <text evidence="3">The sequence shown here is derived from an EMBL/GenBank/DDBJ whole genome shotgun (WGS) entry which is preliminary data.</text>
</comment>
<organism evidence="3 4">
    <name type="scientific">Goodea atripinnis</name>
    <dbReference type="NCBI Taxonomy" id="208336"/>
    <lineage>
        <taxon>Eukaryota</taxon>
        <taxon>Metazoa</taxon>
        <taxon>Chordata</taxon>
        <taxon>Craniata</taxon>
        <taxon>Vertebrata</taxon>
        <taxon>Euteleostomi</taxon>
        <taxon>Actinopterygii</taxon>
        <taxon>Neopterygii</taxon>
        <taxon>Teleostei</taxon>
        <taxon>Neoteleostei</taxon>
        <taxon>Acanthomorphata</taxon>
        <taxon>Ovalentaria</taxon>
        <taxon>Atherinomorphae</taxon>
        <taxon>Cyprinodontiformes</taxon>
        <taxon>Goodeidae</taxon>
        <taxon>Goodea</taxon>
    </lineage>
</organism>
<feature type="domain" description="GRAM" evidence="2">
    <location>
        <begin position="78"/>
        <end position="151"/>
    </location>
</feature>
<keyword evidence="1" id="KW-0472">Membrane</keyword>
<accession>A0ABV0MGJ4</accession>
<dbReference type="EMBL" id="JAHRIO010000577">
    <property type="protein sequence ID" value="MEQ2158222.1"/>
    <property type="molecule type" value="Genomic_DNA"/>
</dbReference>
<sequence length="159" mass="18145">MGAVLVSVGCRWDILVVYLLYFAGLLVGTLDTVLDSTSKVAPYRILHHTPDSQGLIAEEGKASLVLEDDPEKFREAHLRFEKWFELPPQEKLVTYYSCSYWKGKVPCQGWLYLSTNFLCFYSYLLGAEGKQWLCCYLCYILPIKCCFNVTKGTITTNSQ</sequence>
<dbReference type="InterPro" id="IPR004182">
    <property type="entry name" value="GRAM"/>
</dbReference>